<evidence type="ECO:0000313" key="3">
    <source>
        <dbReference type="Proteomes" id="UP000297014"/>
    </source>
</evidence>
<dbReference type="InterPro" id="IPR013496">
    <property type="entry name" value="CHP02680"/>
</dbReference>
<dbReference type="RefSeq" id="WP_003320551.1">
    <property type="nucleotide sequence ID" value="NZ_JALP01000241.1"/>
</dbReference>
<dbReference type="Pfam" id="PF13558">
    <property type="entry name" value="SbcC_Walker_B"/>
    <property type="match status" value="1"/>
</dbReference>
<comment type="caution">
    <text evidence="2">The sequence shown here is derived from an EMBL/GenBank/DDBJ whole genome shotgun (WGS) entry which is preliminary data.</text>
</comment>
<dbReference type="Gene3D" id="3.40.50.300">
    <property type="entry name" value="P-loop containing nucleotide triphosphate hydrolases"/>
    <property type="match status" value="1"/>
</dbReference>
<feature type="coiled-coil region" evidence="1">
    <location>
        <begin position="1015"/>
        <end position="1042"/>
    </location>
</feature>
<feature type="coiled-coil region" evidence="1">
    <location>
        <begin position="243"/>
        <end position="270"/>
    </location>
</feature>
<dbReference type="EMBL" id="JALP01000241">
    <property type="protein sequence ID" value="THG89371.1"/>
    <property type="molecule type" value="Genomic_DNA"/>
</dbReference>
<evidence type="ECO:0008006" key="4">
    <source>
        <dbReference type="Google" id="ProtNLM"/>
    </source>
</evidence>
<sequence>MGEITEKWTMHRAVLFNYWYYPNQELLFSNGCAVLRGHNGSGKSVTTQSLITVLLDGDVRSHKLDPFGGRERKITDTVLGEKGLVDIDHRIGYIALEFKRGNTNIFKTIGMGVEADRNKKQPNVWYFIIDGKRIGEKERDLKLYEEVMDEGKVKKLPRNEKELRNVIEAKLQCGKVYSNRDEYADNVNKHLFGFESLESFKGLIDLLLQARSPKLSDQNKPEGVVQVLNDSLPQLTGEELRPLTSSIEAIDRIEKDLRDYRQDLKGINALHEVYEEYNKITLAEKAVSYLKSTADYEETKKKITESKKNIEKFEKRLAVLSFESKKLDDELSIFRTEKANLGLDEIEALQQNKNDEEKNLVENKNKLAGLEEKKETAEKEYRTYKLQYEEKESQKKTLDWNMKGYLSELKNLSADIHFEEHDRFYNHFFQEKDGNSYSFATWKDVFDGYKQFIKITKEKLDAYEGMKKEVEVLDNQLGNIRMEIDKSQSIIDKEEENHETEVIKLTHEIGAWSQSSKTLSVSEDIVDGLQRNLEDVFDSMEKEVYFSILKLHYEGSKKEHERQLMKKGYAIELLASEIEDIESKIQDWKGREEIEPEFAKKRKSDWEKLYQNGIEFRPFYEVFEYKEGISEIDKINIQSALLEAGILSSVVVPKNSTQIASEYSSVLMYGPKKEVNLGEVLIAAGGFEQYNEILDGISFEKNTDGYVLSDGSYHNAFVEGKSSVFEDNIYIGKASREAVRRKKIEELEQIYLEKVFEKEKVEKEISDIEMADRNLDNEYQAFPSLENLEVIIKDIKNEVNRIKEVLEPEEKSVSSQITGKSSEMKLMMTEIKKQMNFTELSLTLDSFVVELKNLDDYSDCLSDLESSYKERNSIGEVASTKLNLVNAKEEEANYYHSEIKDIEGKISTFEKKIENFDKRLRDIDSDNILERVNELTYQINTAIPEKKENIFREEEQVKNKKQGAEEYIRINESNKLPFQLKIQESWEGAFGEHVKLGFITIENGLALLDLAQFIKKEYGQLIDKKRENVEKIKNRLDKVYKDQSVVLPMHYDPDMKPVKSDYFPTIEGEGEDQVLLNLMSEQMTRLVVTLEVDNHRVSPSGAVKLLKDKIEDLEVNAAEKDRELYQEILINTLGESIRRKINYVEQWEKEMNKFMEHENLIKFRIKWVPKTVEEDKRDEELNTQQLVKALKKDSRWIDIDQIGKHFRSKIKEAKRKVENDNEVNLQKVMREVLDYRTWFDFEIYFTKKGDKERRLNRNSYGELSGGQRVLAMVTPVLAALYAKYLEGREDAPKIFTLDEAFSRVDEENINVMFNYIYKLGFNYILNSQSLWGCFESVPSLSIYELSRPENRPSVTVLSYFWNGNRRKRVEENELKELIEGNEVDGYVSTT</sequence>
<dbReference type="InterPro" id="IPR027417">
    <property type="entry name" value="P-loop_NTPase"/>
</dbReference>
<feature type="coiled-coil region" evidence="1">
    <location>
        <begin position="744"/>
        <end position="805"/>
    </location>
</feature>
<reference evidence="2 3" key="1">
    <citation type="submission" date="2014-01" db="EMBL/GenBank/DDBJ databases">
        <title>Draft genome sequencing of Bacillus alcalophilus CGMCC 1.3604.</title>
        <authorList>
            <person name="Yang J."/>
            <person name="Diao L."/>
            <person name="Yang S."/>
        </authorList>
    </citation>
    <scope>NUCLEOTIDE SEQUENCE [LARGE SCALE GENOMIC DNA]</scope>
    <source>
        <strain evidence="2 3">CGMCC 1.3604</strain>
    </source>
</reference>
<gene>
    <name evidence="2" type="ORF">AJ85_18060</name>
</gene>
<organism evidence="2 3">
    <name type="scientific">Alkalihalobacillus alcalophilus ATCC 27647 = CGMCC 1.3604</name>
    <dbReference type="NCBI Taxonomy" id="1218173"/>
    <lineage>
        <taxon>Bacteria</taxon>
        <taxon>Bacillati</taxon>
        <taxon>Bacillota</taxon>
        <taxon>Bacilli</taxon>
        <taxon>Bacillales</taxon>
        <taxon>Bacillaceae</taxon>
        <taxon>Alkalihalobacillus</taxon>
    </lineage>
</organism>
<name>A0A4S4JW48_ALKAL</name>
<proteinExistence type="predicted"/>
<feature type="coiled-coil region" evidence="1">
    <location>
        <begin position="296"/>
        <end position="394"/>
    </location>
</feature>
<evidence type="ECO:0000313" key="2">
    <source>
        <dbReference type="EMBL" id="THG89371.1"/>
    </source>
</evidence>
<protein>
    <recommendedName>
        <fullName evidence="4">TIGR02680 family protein</fullName>
    </recommendedName>
</protein>
<dbReference type="OrthoDB" id="9776649at2"/>
<keyword evidence="1" id="KW-0175">Coiled coil</keyword>
<dbReference type="NCBIfam" id="TIGR02680">
    <property type="entry name" value="TIGR02680 family protein"/>
    <property type="match status" value="1"/>
</dbReference>
<dbReference type="SUPFAM" id="SSF52540">
    <property type="entry name" value="P-loop containing nucleoside triphosphate hydrolases"/>
    <property type="match status" value="1"/>
</dbReference>
<dbReference type="Proteomes" id="UP000297014">
    <property type="component" value="Unassembled WGS sequence"/>
</dbReference>
<accession>A0A4S4JW48</accession>
<evidence type="ECO:0000256" key="1">
    <source>
        <dbReference type="SAM" id="Coils"/>
    </source>
</evidence>